<sequence length="191" mass="22031">MKTTLNSIPIILALIMLVSFSEKTYAQNSRRTGKTVIIKKDNPRIPSSRVVYKKPKKKIVAVRTLPKRTTIVHRGNNYYYSGNRFYTYSAGRYIVIAPKVGFRIQTLPAGFIRINRPSRTYYWANGVFYAPINDQYEVVDPEIGTVIQELPDGYERVEIDGYTYYEFSNVLYEAIQINGTRAYEVVGFVDQ</sequence>
<evidence type="ECO:0000313" key="2">
    <source>
        <dbReference type="Proteomes" id="UP001168579"/>
    </source>
</evidence>
<reference evidence="1" key="2">
    <citation type="submission" date="2023-06" db="EMBL/GenBank/DDBJ databases">
        <authorList>
            <person name="Lucena T."/>
            <person name="Sun Q."/>
        </authorList>
    </citation>
    <scope>NUCLEOTIDE SEQUENCE</scope>
    <source>
        <strain evidence="1">CECT 8869</strain>
    </source>
</reference>
<dbReference type="RefSeq" id="WP_304436191.1">
    <property type="nucleotide sequence ID" value="NZ_JAUKUC010000001.1"/>
</dbReference>
<dbReference type="Pfam" id="PF20125">
    <property type="entry name" value="DUF6515"/>
    <property type="match status" value="1"/>
</dbReference>
<dbReference type="InterPro" id="IPR045398">
    <property type="entry name" value="DUF6515"/>
</dbReference>
<evidence type="ECO:0000313" key="1">
    <source>
        <dbReference type="EMBL" id="MDO1513260.1"/>
    </source>
</evidence>
<reference evidence="1" key="1">
    <citation type="journal article" date="2014" name="Int. J. Syst. Evol. Microbiol.">
        <title>Complete genome of a new Firmicutes species belonging to the dominant human colonic microbiota ('Ruminococcus bicirculans') reveals two chromosomes and a selective capacity to utilize plant glucans.</title>
        <authorList>
            <consortium name="NISC Comparative Sequencing Program"/>
            <person name="Wegmann U."/>
            <person name="Louis P."/>
            <person name="Goesmann A."/>
            <person name="Henrissat B."/>
            <person name="Duncan S.H."/>
            <person name="Flint H.J."/>
        </authorList>
    </citation>
    <scope>NUCLEOTIDE SEQUENCE</scope>
    <source>
        <strain evidence="1">CECT 8869</strain>
    </source>
</reference>
<gene>
    <name evidence="1" type="ORF">Q2T41_11390</name>
</gene>
<accession>A0ABT8RQN9</accession>
<dbReference type="EMBL" id="JAUKUC010000001">
    <property type="protein sequence ID" value="MDO1513260.1"/>
    <property type="molecule type" value="Genomic_DNA"/>
</dbReference>
<dbReference type="Proteomes" id="UP001168579">
    <property type="component" value="Unassembled WGS sequence"/>
</dbReference>
<comment type="caution">
    <text evidence="1">The sequence shown here is derived from an EMBL/GenBank/DDBJ whole genome shotgun (WGS) entry which is preliminary data.</text>
</comment>
<proteinExistence type="predicted"/>
<name>A0ABT8RQN9_9FLAO</name>
<keyword evidence="2" id="KW-1185">Reference proteome</keyword>
<protein>
    <submittedName>
        <fullName evidence="1">DUF6515 family protein</fullName>
    </submittedName>
</protein>
<organism evidence="1 2">
    <name type="scientific">Maribacter confluentis</name>
    <dbReference type="NCBI Taxonomy" id="1656093"/>
    <lineage>
        <taxon>Bacteria</taxon>
        <taxon>Pseudomonadati</taxon>
        <taxon>Bacteroidota</taxon>
        <taxon>Flavobacteriia</taxon>
        <taxon>Flavobacteriales</taxon>
        <taxon>Flavobacteriaceae</taxon>
        <taxon>Maribacter</taxon>
    </lineage>
</organism>